<dbReference type="OrthoDB" id="6372431at2759"/>
<evidence type="ECO:0000256" key="2">
    <source>
        <dbReference type="ARBA" id="ARBA00022801"/>
    </source>
</evidence>
<dbReference type="KEGG" id="tdl:TDEL_0H03120"/>
<sequence length="643" mass="72258">MAAASDNHYGIVIDAGSSGSRIHIFEWQDPAALNNAKVTEELKQSVPQIFQDKDWTYKVTPGLSKYEEKPQKAFSKHIKPLLEYAKNIIPEDKVKETPVFVQATAGMRLLPAKKRDKILEDVCHGIKHSTDFLLSNCESQVQVIDGETEGLYGWIGLNYLLGNFNEYDTSKEEHSTFGFMDMGGASTQIAFSPSDSNEIAKHKDDMAKITLRSINGESQEWDVFVSTWLGFGANEARRRYLVQLINALPENSNKYDDDDYKTREITDPCLPKNCKTEFEYKDKDFKFVGSGDQEQCLKLIYPLLLKNLPCSDEPCLFNGVHAPQIDFFKDKFVGTSEYWYTANDVFNLGGSYNFEEFGNHVKEFCDTDWQEIKANSKQGMYNSIPTSFLADSCFKANWVLNVLHEGFGLPRAGVDKIEGEAGNGDHPLFQSAVTIQDRELSWTLGRILLYASAGVTATNPKSIVGIEPSPNEASMLDKKFIPGAILPAENPTLPTWSALKWIVPLCLIMICFLLLRNLSVIKKWRSVLDNFKHKASRFKYLNIQNDPQSQLEEGFYNNAAENFGDSDREGFKFRSKSAFSLNLNEGSAQESPGYPMRFVSASVASSPTVPKMPSTPPLHPTKALRPAFSLSDFSKFKDAKFND</sequence>
<dbReference type="GO" id="GO:0004382">
    <property type="term" value="F:GDP phosphatase activity"/>
    <property type="evidence" value="ECO:0007669"/>
    <property type="project" value="EnsemblFungi"/>
</dbReference>
<keyword evidence="2 5" id="KW-0378">Hydrolase</keyword>
<feature type="transmembrane region" description="Helical" evidence="6">
    <location>
        <begin position="498"/>
        <end position="515"/>
    </location>
</feature>
<evidence type="ECO:0000256" key="5">
    <source>
        <dbReference type="RuleBase" id="RU003833"/>
    </source>
</evidence>
<dbReference type="eggNOG" id="KOG1386">
    <property type="taxonomic scope" value="Eukaryota"/>
</dbReference>
<dbReference type="GeneID" id="11501414"/>
<feature type="binding site" evidence="4">
    <location>
        <begin position="184"/>
        <end position="188"/>
    </location>
    <ligand>
        <name>ATP</name>
        <dbReference type="ChEBI" id="CHEBI:30616"/>
    </ligand>
</feature>
<dbReference type="Pfam" id="PF01150">
    <property type="entry name" value="GDA1_CD39"/>
    <property type="match status" value="1"/>
</dbReference>
<evidence type="ECO:0000256" key="6">
    <source>
        <dbReference type="SAM" id="Phobius"/>
    </source>
</evidence>
<evidence type="ECO:0008006" key="9">
    <source>
        <dbReference type="Google" id="ProtNLM"/>
    </source>
</evidence>
<proteinExistence type="inferred from homology"/>
<dbReference type="InParanoid" id="G8ZZX7"/>
<accession>G8ZZX7</accession>
<evidence type="ECO:0000256" key="4">
    <source>
        <dbReference type="PIRSR" id="PIRSR600407-2"/>
    </source>
</evidence>
<dbReference type="FunCoup" id="G8ZZX7">
    <property type="interactions" value="268"/>
</dbReference>
<dbReference type="GO" id="GO:0016887">
    <property type="term" value="F:ATP hydrolysis activity"/>
    <property type="evidence" value="ECO:0007669"/>
    <property type="project" value="EnsemblFungi"/>
</dbReference>
<dbReference type="GO" id="GO:0006256">
    <property type="term" value="P:UDP catabolic process"/>
    <property type="evidence" value="ECO:0007669"/>
    <property type="project" value="TreeGrafter"/>
</dbReference>
<dbReference type="STRING" id="1076872.G8ZZX7"/>
<evidence type="ECO:0000313" key="8">
    <source>
        <dbReference type="Proteomes" id="UP000005627"/>
    </source>
</evidence>
<dbReference type="Gene3D" id="3.30.420.150">
    <property type="entry name" value="Exopolyphosphatase. Domain 2"/>
    <property type="match status" value="1"/>
</dbReference>
<comment type="similarity">
    <text evidence="1 5">Belongs to the GDA1/CD39 NTPase family.</text>
</comment>
<dbReference type="PANTHER" id="PTHR11782:SF121">
    <property type="entry name" value="NUCLEOSIDE-DIPHOSPHATASE MIG-23"/>
    <property type="match status" value="1"/>
</dbReference>
<dbReference type="Gene3D" id="3.30.420.40">
    <property type="match status" value="1"/>
</dbReference>
<keyword evidence="4" id="KW-0547">Nucleotide-binding</keyword>
<organism evidence="7 8">
    <name type="scientific">Torulaspora delbrueckii</name>
    <name type="common">Yeast</name>
    <name type="synonym">Candida colliculosa</name>
    <dbReference type="NCBI Taxonomy" id="4950"/>
    <lineage>
        <taxon>Eukaryota</taxon>
        <taxon>Fungi</taxon>
        <taxon>Dikarya</taxon>
        <taxon>Ascomycota</taxon>
        <taxon>Saccharomycotina</taxon>
        <taxon>Saccharomycetes</taxon>
        <taxon>Saccharomycetales</taxon>
        <taxon>Saccharomycetaceae</taxon>
        <taxon>Torulaspora</taxon>
    </lineage>
</organism>
<evidence type="ECO:0000256" key="1">
    <source>
        <dbReference type="ARBA" id="ARBA00009283"/>
    </source>
</evidence>
<dbReference type="HOGENOM" id="CLU_010246_3_3_1"/>
<dbReference type="RefSeq" id="XP_003683382.1">
    <property type="nucleotide sequence ID" value="XM_003683334.1"/>
</dbReference>
<gene>
    <name evidence="7" type="primary">TDEL0H03120</name>
    <name evidence="7" type="ORF">TDEL_0H03120</name>
</gene>
<dbReference type="InterPro" id="IPR000407">
    <property type="entry name" value="GDA1_CD39_NTPase"/>
</dbReference>
<dbReference type="GO" id="GO:0005524">
    <property type="term" value="F:ATP binding"/>
    <property type="evidence" value="ECO:0007669"/>
    <property type="project" value="UniProtKB-KW"/>
</dbReference>
<dbReference type="GO" id="GO:0000139">
    <property type="term" value="C:Golgi membrane"/>
    <property type="evidence" value="ECO:0007669"/>
    <property type="project" value="EnsemblFungi"/>
</dbReference>
<dbReference type="Proteomes" id="UP000005627">
    <property type="component" value="Chromosome 8"/>
</dbReference>
<keyword evidence="6" id="KW-1133">Transmembrane helix</keyword>
<name>G8ZZX7_TORDE</name>
<feature type="active site" description="Proton acceptor" evidence="3">
    <location>
        <position position="149"/>
    </location>
</feature>
<dbReference type="PANTHER" id="PTHR11782">
    <property type="entry name" value="ADENOSINE/GUANOSINE DIPHOSPHATASE"/>
    <property type="match status" value="1"/>
</dbReference>
<dbReference type="CDD" id="cd24039">
    <property type="entry name" value="ASKHA_NBD_YND1-like"/>
    <property type="match status" value="1"/>
</dbReference>
<dbReference type="GO" id="GO:0003924">
    <property type="term" value="F:GTPase activity"/>
    <property type="evidence" value="ECO:0007669"/>
    <property type="project" value="EnsemblFungi"/>
</dbReference>
<dbReference type="GO" id="GO:0046036">
    <property type="term" value="P:CTP metabolic process"/>
    <property type="evidence" value="ECO:0007669"/>
    <property type="project" value="TreeGrafter"/>
</dbReference>
<dbReference type="AlphaFoldDB" id="G8ZZX7"/>
<keyword evidence="4" id="KW-0067">ATP-binding</keyword>
<keyword evidence="6" id="KW-0472">Membrane</keyword>
<dbReference type="PROSITE" id="PS01238">
    <property type="entry name" value="GDA1_CD39_NTPASE"/>
    <property type="match status" value="1"/>
</dbReference>
<evidence type="ECO:0000256" key="3">
    <source>
        <dbReference type="PIRSR" id="PIRSR600407-1"/>
    </source>
</evidence>
<keyword evidence="6" id="KW-0812">Transmembrane</keyword>
<dbReference type="GO" id="GO:0045134">
    <property type="term" value="F:UDP phosphatase activity"/>
    <property type="evidence" value="ECO:0007669"/>
    <property type="project" value="EnsemblFungi"/>
</dbReference>
<dbReference type="GO" id="GO:0036384">
    <property type="term" value="F:CDP phosphatase activity"/>
    <property type="evidence" value="ECO:0007669"/>
    <property type="project" value="EnsemblFungi"/>
</dbReference>
<reference evidence="7 8" key="1">
    <citation type="journal article" date="2011" name="Proc. Natl. Acad. Sci. U.S.A.">
        <title>Evolutionary erosion of yeast sex chromosomes by mating-type switching accidents.</title>
        <authorList>
            <person name="Gordon J.L."/>
            <person name="Armisen D."/>
            <person name="Proux-Wera E."/>
            <person name="Oheigeartaigh S.S."/>
            <person name="Byrne K.P."/>
            <person name="Wolfe K.H."/>
        </authorList>
    </citation>
    <scope>NUCLEOTIDE SEQUENCE [LARGE SCALE GENOMIC DNA]</scope>
    <source>
        <strain evidence="8">ATCC 10662 / CBS 1146 / NBRC 0425 / NCYC 2629 / NRRL Y-866</strain>
    </source>
</reference>
<keyword evidence="8" id="KW-1185">Reference proteome</keyword>
<evidence type="ECO:0000313" key="7">
    <source>
        <dbReference type="EMBL" id="CCE94171.1"/>
    </source>
</evidence>
<protein>
    <recommendedName>
        <fullName evidence="9">Golgi apyrase</fullName>
    </recommendedName>
</protein>
<dbReference type="EMBL" id="HE616749">
    <property type="protein sequence ID" value="CCE94171.1"/>
    <property type="molecule type" value="Genomic_DNA"/>
</dbReference>
<dbReference type="GO" id="GO:0043262">
    <property type="term" value="F:ADP phosphatase activity"/>
    <property type="evidence" value="ECO:0007669"/>
    <property type="project" value="EnsemblFungi"/>
</dbReference>